<evidence type="ECO:0000256" key="1">
    <source>
        <dbReference type="ARBA" id="ARBA00022676"/>
    </source>
</evidence>
<dbReference type="GO" id="GO:0009244">
    <property type="term" value="P:lipopolysaccharide core region biosynthetic process"/>
    <property type="evidence" value="ECO:0007669"/>
    <property type="project" value="TreeGrafter"/>
</dbReference>
<dbReference type="GO" id="GO:0008713">
    <property type="term" value="F:ADP-heptose-lipopolysaccharide heptosyltransferase activity"/>
    <property type="evidence" value="ECO:0007669"/>
    <property type="project" value="TreeGrafter"/>
</dbReference>
<gene>
    <name evidence="3" type="primary">rfaQ</name>
    <name evidence="3" type="ORF">NCTC12227_02138</name>
</gene>
<evidence type="ECO:0000313" key="3">
    <source>
        <dbReference type="EMBL" id="VEJ22349.1"/>
    </source>
</evidence>
<dbReference type="CDD" id="cd03789">
    <property type="entry name" value="GT9_LPS_heptosyltransferase"/>
    <property type="match status" value="1"/>
</dbReference>
<dbReference type="PANTHER" id="PTHR30160:SF1">
    <property type="entry name" value="LIPOPOLYSACCHARIDE 1,2-N-ACETYLGLUCOSAMINETRANSFERASE-RELATED"/>
    <property type="match status" value="1"/>
</dbReference>
<organism evidence="3 4">
    <name type="scientific">Neisseria animaloris</name>
    <dbReference type="NCBI Taxonomy" id="326522"/>
    <lineage>
        <taxon>Bacteria</taxon>
        <taxon>Pseudomonadati</taxon>
        <taxon>Pseudomonadota</taxon>
        <taxon>Betaproteobacteria</taxon>
        <taxon>Neisseriales</taxon>
        <taxon>Neisseriaceae</taxon>
        <taxon>Neisseria</taxon>
    </lineage>
</organism>
<dbReference type="EMBL" id="LR134516">
    <property type="protein sequence ID" value="VEJ22349.1"/>
    <property type="molecule type" value="Genomic_DNA"/>
</dbReference>
<dbReference type="Proteomes" id="UP000268229">
    <property type="component" value="Chromosome"/>
</dbReference>
<dbReference type="InterPro" id="IPR051199">
    <property type="entry name" value="LPS_LOS_Heptosyltrfase"/>
</dbReference>
<dbReference type="GO" id="GO:0005829">
    <property type="term" value="C:cytosol"/>
    <property type="evidence" value="ECO:0007669"/>
    <property type="project" value="TreeGrafter"/>
</dbReference>
<dbReference type="KEGG" id="nani:NCTC12227_02138"/>
<dbReference type="NCBIfam" id="TIGR02201">
    <property type="entry name" value="heptsyl_trn_III"/>
    <property type="match status" value="1"/>
</dbReference>
<dbReference type="EC" id="2.-.-.-" evidence="3"/>
<evidence type="ECO:0000256" key="2">
    <source>
        <dbReference type="ARBA" id="ARBA00022679"/>
    </source>
</evidence>
<dbReference type="AlphaFoldDB" id="A0A448UEN5"/>
<keyword evidence="2 3" id="KW-0808">Transferase</keyword>
<name>A0A448UEN5_9NEIS</name>
<keyword evidence="4" id="KW-1185">Reference proteome</keyword>
<dbReference type="InterPro" id="IPR011916">
    <property type="entry name" value="LipoPS_heptosylTferase-III"/>
</dbReference>
<dbReference type="STRING" id="326522.BWD08_05235"/>
<protein>
    <submittedName>
        <fullName evidence="3">Lipopolysaccharide core heptosyltransferase rfaQ</fullName>
        <ecNumber evidence="3">2.-.-.-</ecNumber>
    </submittedName>
</protein>
<dbReference type="InterPro" id="IPR002201">
    <property type="entry name" value="Glyco_trans_9"/>
</dbReference>
<reference evidence="3 4" key="1">
    <citation type="submission" date="2018-12" db="EMBL/GenBank/DDBJ databases">
        <authorList>
            <consortium name="Pathogen Informatics"/>
        </authorList>
    </citation>
    <scope>NUCLEOTIDE SEQUENCE [LARGE SCALE GENOMIC DNA]</scope>
    <source>
        <strain evidence="3 4">NCTC12227</strain>
    </source>
</reference>
<sequence length="368" mass="41985">MQNKPHRILICKLRHHGDVLLATPVADAVKHVFPDCEVDMLVYQETADMVRNNRQLRRIFTIDRNWKKQGLLKQAACEFRLLKELKEQHYDWVLNLSDQWRAGILAKLCGRQSAGIAFQKRNNVLWKFCHTFLGKDLGNEHHITKHNLAVLGSLGFSLDHYHPEVRLDVCEADRLSLQNKLRGLGWQGEGYVLVHPGSRWVFKCWDDDKTMELLQRLLDSGENIVLTAAPDQRERRILEQVTGRLKTTGNAKLWVLSGSLNLCELAAAIDRSKLFIGVDSAPMHMAAALDKPQVALFGPSWVSRWRPYSDKASVVWAGDYGDLPHPDSINTNDEKRWLGAIPVEAVWRAVQEKLVHFRSEAEHDSGEA</sequence>
<keyword evidence="1" id="KW-0328">Glycosyltransferase</keyword>
<dbReference type="SUPFAM" id="SSF53756">
    <property type="entry name" value="UDP-Glycosyltransferase/glycogen phosphorylase"/>
    <property type="match status" value="1"/>
</dbReference>
<dbReference type="RefSeq" id="WP_415068437.1">
    <property type="nucleotide sequence ID" value="NZ_LR134516.1"/>
</dbReference>
<dbReference type="Pfam" id="PF01075">
    <property type="entry name" value="Glyco_transf_9"/>
    <property type="match status" value="1"/>
</dbReference>
<evidence type="ECO:0000313" key="4">
    <source>
        <dbReference type="Proteomes" id="UP000268229"/>
    </source>
</evidence>
<dbReference type="Gene3D" id="3.40.50.2000">
    <property type="entry name" value="Glycogen Phosphorylase B"/>
    <property type="match status" value="2"/>
</dbReference>
<proteinExistence type="predicted"/>
<accession>A0A448UEN5</accession>
<dbReference type="PANTHER" id="PTHR30160">
    <property type="entry name" value="TETRAACYLDISACCHARIDE 4'-KINASE-RELATED"/>
    <property type="match status" value="1"/>
</dbReference>